<dbReference type="AlphaFoldDB" id="A0A540R7Q2"/>
<dbReference type="GO" id="GO:0032259">
    <property type="term" value="P:methylation"/>
    <property type="evidence" value="ECO:0007669"/>
    <property type="project" value="UniProtKB-KW"/>
</dbReference>
<sequence length="214" mass="22700">MTSTAYNALLDYIDTTTERSEALRAAYAHAEEFSLPAPGVAVGQLLATLTAGGVHAEKPQAIAITPAVSVAGLYLLEGLPEGGILSCIDPEAEHQANAKQLFRTAGHPTSRVRFLPSRPLDVIGRLANESYHVIYADVPTMDLQALTKAAWPLLTHGGTLVLAGALLDGTLADTSRTDRTTTAAREADEFARSLEDAVITRLPLESGITLVTKR</sequence>
<keyword evidence="1 4" id="KW-0489">Methyltransferase</keyword>
<dbReference type="EMBL" id="VHIR01000006">
    <property type="protein sequence ID" value="TQE43770.1"/>
    <property type="molecule type" value="Genomic_DNA"/>
</dbReference>
<evidence type="ECO:0000313" key="5">
    <source>
        <dbReference type="Proteomes" id="UP000318080"/>
    </source>
</evidence>
<dbReference type="SUPFAM" id="SSF53335">
    <property type="entry name" value="S-adenosyl-L-methionine-dependent methyltransferases"/>
    <property type="match status" value="1"/>
</dbReference>
<proteinExistence type="predicted"/>
<evidence type="ECO:0000256" key="3">
    <source>
        <dbReference type="ARBA" id="ARBA00022691"/>
    </source>
</evidence>
<dbReference type="Pfam" id="PF01596">
    <property type="entry name" value="Methyltransf_3"/>
    <property type="match status" value="1"/>
</dbReference>
<dbReference type="InterPro" id="IPR002935">
    <property type="entry name" value="SAM_O-MeTrfase"/>
</dbReference>
<name>A0A540R7Q2_9CORY</name>
<dbReference type="RefSeq" id="WP_066490657.1">
    <property type="nucleotide sequence ID" value="NZ_JADPQA010000002.1"/>
</dbReference>
<evidence type="ECO:0000313" key="4">
    <source>
        <dbReference type="EMBL" id="TQE43770.1"/>
    </source>
</evidence>
<dbReference type="STRING" id="1686286.GCA_900092335_01442"/>
<organism evidence="4 5">
    <name type="scientific">Corynebacterium phoceense</name>
    <dbReference type="NCBI Taxonomy" id="1686286"/>
    <lineage>
        <taxon>Bacteria</taxon>
        <taxon>Bacillati</taxon>
        <taxon>Actinomycetota</taxon>
        <taxon>Actinomycetes</taxon>
        <taxon>Mycobacteriales</taxon>
        <taxon>Corynebacteriaceae</taxon>
        <taxon>Corynebacterium</taxon>
    </lineage>
</organism>
<gene>
    <name evidence="4" type="ORF">EJK80_05795</name>
</gene>
<accession>A0A540R7Q2</accession>
<reference evidence="4 5" key="1">
    <citation type="submission" date="2019-06" db="EMBL/GenBank/DDBJ databases">
        <title>Draft genome of C. phoceense Strain 272.</title>
        <authorList>
            <person name="Pacheco L.G.C."/>
            <person name="Barberis C.M."/>
            <person name="Almuzara M.N."/>
            <person name="Traglia G.M."/>
            <person name="Santos C.S."/>
            <person name="Rocha D.J.P.G."/>
            <person name="Aguiar E.R.G.R."/>
            <person name="Vay C.A."/>
        </authorList>
    </citation>
    <scope>NUCLEOTIDE SEQUENCE [LARGE SCALE GENOMIC DNA]</scope>
    <source>
        <strain evidence="4 5">272</strain>
    </source>
</reference>
<keyword evidence="2 4" id="KW-0808">Transferase</keyword>
<dbReference type="InterPro" id="IPR029063">
    <property type="entry name" value="SAM-dependent_MTases_sf"/>
</dbReference>
<keyword evidence="5" id="KW-1185">Reference proteome</keyword>
<evidence type="ECO:0000256" key="1">
    <source>
        <dbReference type="ARBA" id="ARBA00022603"/>
    </source>
</evidence>
<dbReference type="GO" id="GO:0008171">
    <property type="term" value="F:O-methyltransferase activity"/>
    <property type="evidence" value="ECO:0007669"/>
    <property type="project" value="InterPro"/>
</dbReference>
<dbReference type="GeneID" id="79852668"/>
<dbReference type="Proteomes" id="UP000318080">
    <property type="component" value="Unassembled WGS sequence"/>
</dbReference>
<protein>
    <submittedName>
        <fullName evidence="4">O-methyltransferase</fullName>
    </submittedName>
</protein>
<comment type="caution">
    <text evidence="4">The sequence shown here is derived from an EMBL/GenBank/DDBJ whole genome shotgun (WGS) entry which is preliminary data.</text>
</comment>
<dbReference type="Gene3D" id="3.40.50.150">
    <property type="entry name" value="Vaccinia Virus protein VP39"/>
    <property type="match status" value="1"/>
</dbReference>
<keyword evidence="3" id="KW-0949">S-adenosyl-L-methionine</keyword>
<evidence type="ECO:0000256" key="2">
    <source>
        <dbReference type="ARBA" id="ARBA00022679"/>
    </source>
</evidence>